<dbReference type="GO" id="GO:0046872">
    <property type="term" value="F:metal ion binding"/>
    <property type="evidence" value="ECO:0007669"/>
    <property type="project" value="UniProtKB-KW"/>
</dbReference>
<dbReference type="InterPro" id="IPR013427">
    <property type="entry name" value="Haem-bd_dom_put"/>
</dbReference>
<keyword evidence="1 4" id="KW-0349">Heme</keyword>
<dbReference type="InterPro" id="IPR055557">
    <property type="entry name" value="DUF7133"/>
</dbReference>
<organism evidence="7 8">
    <name type="scientific">Rubinisphaera italica</name>
    <dbReference type="NCBI Taxonomy" id="2527969"/>
    <lineage>
        <taxon>Bacteria</taxon>
        <taxon>Pseudomonadati</taxon>
        <taxon>Planctomycetota</taxon>
        <taxon>Planctomycetia</taxon>
        <taxon>Planctomycetales</taxon>
        <taxon>Planctomycetaceae</taxon>
        <taxon>Rubinisphaera</taxon>
    </lineage>
</organism>
<dbReference type="Proteomes" id="UP000316095">
    <property type="component" value="Unassembled WGS sequence"/>
</dbReference>
<dbReference type="InterPro" id="IPR036909">
    <property type="entry name" value="Cyt_c-like_dom_sf"/>
</dbReference>
<dbReference type="PANTHER" id="PTHR33546:SF1">
    <property type="entry name" value="LARGE, MULTIFUNCTIONAL SECRETED PROTEIN"/>
    <property type="match status" value="1"/>
</dbReference>
<dbReference type="InterPro" id="IPR016024">
    <property type="entry name" value="ARM-type_fold"/>
</dbReference>
<proteinExistence type="predicted"/>
<reference evidence="7 8" key="1">
    <citation type="submission" date="2019-02" db="EMBL/GenBank/DDBJ databases">
        <title>Deep-cultivation of Planctomycetes and their phenomic and genomic characterization uncovers novel biology.</title>
        <authorList>
            <person name="Wiegand S."/>
            <person name="Jogler M."/>
            <person name="Boedeker C."/>
            <person name="Pinto D."/>
            <person name="Vollmers J."/>
            <person name="Rivas-Marin E."/>
            <person name="Kohn T."/>
            <person name="Peeters S.H."/>
            <person name="Heuer A."/>
            <person name="Rast P."/>
            <person name="Oberbeckmann S."/>
            <person name="Bunk B."/>
            <person name="Jeske O."/>
            <person name="Meyerdierks A."/>
            <person name="Storesund J.E."/>
            <person name="Kallscheuer N."/>
            <person name="Luecker S."/>
            <person name="Lage O.M."/>
            <person name="Pohl T."/>
            <person name="Merkel B.J."/>
            <person name="Hornburger P."/>
            <person name="Mueller R.-W."/>
            <person name="Bruemmer F."/>
            <person name="Labrenz M."/>
            <person name="Spormann A.M."/>
            <person name="Op Den Camp H."/>
            <person name="Overmann J."/>
            <person name="Amann R."/>
            <person name="Jetten M.S.M."/>
            <person name="Mascher T."/>
            <person name="Medema M.H."/>
            <person name="Devos D.P."/>
            <person name="Kaster A.-K."/>
            <person name="Ovreas L."/>
            <person name="Rohde M."/>
            <person name="Galperin M.Y."/>
            <person name="Jogler C."/>
        </authorList>
    </citation>
    <scope>NUCLEOTIDE SEQUENCE [LARGE SCALE GENOMIC DNA]</scope>
    <source>
        <strain evidence="7 8">Pan54</strain>
    </source>
</reference>
<dbReference type="InterPro" id="IPR011041">
    <property type="entry name" value="Quinoprot_gluc/sorb_DH_b-prop"/>
</dbReference>
<evidence type="ECO:0000313" key="8">
    <source>
        <dbReference type="Proteomes" id="UP000316095"/>
    </source>
</evidence>
<dbReference type="GO" id="GO:0009055">
    <property type="term" value="F:electron transfer activity"/>
    <property type="evidence" value="ECO:0007669"/>
    <property type="project" value="InterPro"/>
</dbReference>
<dbReference type="Gene3D" id="1.25.10.10">
    <property type="entry name" value="Leucine-rich Repeat Variant"/>
    <property type="match status" value="1"/>
</dbReference>
<evidence type="ECO:0000256" key="1">
    <source>
        <dbReference type="ARBA" id="ARBA00022617"/>
    </source>
</evidence>
<dbReference type="InterPro" id="IPR011042">
    <property type="entry name" value="6-blade_b-propeller_TolB-like"/>
</dbReference>
<keyword evidence="8" id="KW-1185">Reference proteome</keyword>
<dbReference type="SUPFAM" id="SSF50952">
    <property type="entry name" value="Soluble quinoprotein glucose dehydrogenase"/>
    <property type="match status" value="1"/>
</dbReference>
<evidence type="ECO:0000256" key="4">
    <source>
        <dbReference type="PROSITE-ProRule" id="PRU00433"/>
    </source>
</evidence>
<dbReference type="Gene3D" id="1.10.760.10">
    <property type="entry name" value="Cytochrome c-like domain"/>
    <property type="match status" value="1"/>
</dbReference>
<keyword evidence="2 4" id="KW-0479">Metal-binding</keyword>
<dbReference type="NCBIfam" id="TIGR02603">
    <property type="entry name" value="CxxCH_TIGR02603"/>
    <property type="match status" value="1"/>
</dbReference>
<dbReference type="SUPFAM" id="SSF48371">
    <property type="entry name" value="ARM repeat"/>
    <property type="match status" value="1"/>
</dbReference>
<keyword evidence="3 4" id="KW-0408">Iron</keyword>
<evidence type="ECO:0000256" key="5">
    <source>
        <dbReference type="SAM" id="SignalP"/>
    </source>
</evidence>
<dbReference type="GO" id="GO:0020037">
    <property type="term" value="F:heme binding"/>
    <property type="evidence" value="ECO:0007669"/>
    <property type="project" value="InterPro"/>
</dbReference>
<dbReference type="InterPro" id="IPR011989">
    <property type="entry name" value="ARM-like"/>
</dbReference>
<feature type="chain" id="PRO_5022661771" description="Cytochrome c domain-containing protein" evidence="5">
    <location>
        <begin position="24"/>
        <end position="1015"/>
    </location>
</feature>
<sequence precursor="true">MKICRMPLAVILPAILTCFIINAGSPAFVIGEEAAFPKIINTQKEGENPTTAQSAADAITVPEGFEVTLFAGEPDVSQPVSMEMDDRGRVWVAEFYTYAGRGFDESLRDRIVILEDVDGDGKHDKRTVFWDQGNRLTSVLPGSNGCWILNAGTLAWLSDKDGDDKADGEPEIFLDGFDQNQVGHNIVSGLMYGPTGWIYGRHGIQATSLVGPPGMPQDQRTKMNCSVWRFHPRDHRFQLVTEGTTNPWGLDYNEYGDFFFTNNVIGHAWHAIPGAHFKRMYGADFNPHFYELIDQHADHYHWDHSANWTDSREDNGVHGKLGGGHSHCGGMIYLGDNFPDEYRGRLFMCNTHGRRVNCDIPVREGAGYVIEHGKDFMFANQPWFRGVGLMYGPDGEVYVSDWTDLGECHDSDGVHRTSGRIYRITYGKPEKHFTGDLKELSNPELMELQCHSNDWYSRHARRILFDRFWSSGESFDIKEIFTKEKPKWFDDTIVSQLKIGWVLFSVDAFPERKLRSGLSNANEHLRAWSVRLLSDQASVNDQTWELFCEKAAQEKSSYVRLSYASSMRLMPLEYRIQMAHALAQHAEDVNDHDMRLIMWYGLEPAVTKSPEKALELTNIESIPKLRNFIARRLMHESVTNPKMGPLLVSAVREAESKTQKLELLAGMVAATQGIRQLPKPAGWDELVEEMAASDDPKLKEAVRDLSLVFGDGRAMQELIKLVTDGNANPIDRIAALEFLAERKDEALLPILKKSLNDRVIDTTAIQALARYDDADTSKLLLNQFNNYKKPAQAAALETLASRPAYARELLKAMKENRLKEAVLSASQARQISQFGDEEINKLLEDVWGSLTSTPAAKQEQIDHLKEELTDESLAKANLSNGRIVFNQTCSNCHRLFNAGKNLAPDLTGGNRMNLDYLLENIVTPSALVPNQYKVTTFVLDSGRVINGVIKSETDQTVTVQTEKDEITLAREEIEISKPSNLSLMPDGVLDKMSPEQIRDLIGYLQSDRQIEVVAE</sequence>
<evidence type="ECO:0000256" key="2">
    <source>
        <dbReference type="ARBA" id="ARBA00022723"/>
    </source>
</evidence>
<comment type="caution">
    <text evidence="7">The sequence shown here is derived from an EMBL/GenBank/DDBJ whole genome shotgun (WGS) entry which is preliminary data.</text>
</comment>
<evidence type="ECO:0000256" key="3">
    <source>
        <dbReference type="ARBA" id="ARBA00023004"/>
    </source>
</evidence>
<dbReference type="InterPro" id="IPR009056">
    <property type="entry name" value="Cyt_c-like_dom"/>
</dbReference>
<dbReference type="Pfam" id="PF23500">
    <property type="entry name" value="DUF7133"/>
    <property type="match status" value="1"/>
</dbReference>
<gene>
    <name evidence="7" type="ORF">Pan54_50670</name>
</gene>
<dbReference type="SUPFAM" id="SSF46626">
    <property type="entry name" value="Cytochrome c"/>
    <property type="match status" value="1"/>
</dbReference>
<dbReference type="AlphaFoldDB" id="A0A5C5XQF9"/>
<dbReference type="OrthoDB" id="225269at2"/>
<keyword evidence="5" id="KW-0732">Signal</keyword>
<dbReference type="PROSITE" id="PS51007">
    <property type="entry name" value="CYTC"/>
    <property type="match status" value="1"/>
</dbReference>
<name>A0A5C5XQF9_9PLAN</name>
<dbReference type="InterPro" id="IPR013428">
    <property type="entry name" value="Membrane-bound_put_N"/>
</dbReference>
<dbReference type="EMBL" id="SJPG01000001">
    <property type="protein sequence ID" value="TWT64305.1"/>
    <property type="molecule type" value="Genomic_DNA"/>
</dbReference>
<dbReference type="NCBIfam" id="TIGR02604">
    <property type="entry name" value="Piru_Ver_Nterm"/>
    <property type="match status" value="1"/>
</dbReference>
<dbReference type="Gene3D" id="2.120.10.30">
    <property type="entry name" value="TolB, C-terminal domain"/>
    <property type="match status" value="1"/>
</dbReference>
<accession>A0A5C5XQF9</accession>
<protein>
    <recommendedName>
        <fullName evidence="6">Cytochrome c domain-containing protein</fullName>
    </recommendedName>
</protein>
<dbReference type="PANTHER" id="PTHR33546">
    <property type="entry name" value="LARGE, MULTIFUNCTIONAL SECRETED PROTEIN-RELATED"/>
    <property type="match status" value="1"/>
</dbReference>
<feature type="signal peptide" evidence="5">
    <location>
        <begin position="1"/>
        <end position="23"/>
    </location>
</feature>
<evidence type="ECO:0000313" key="7">
    <source>
        <dbReference type="EMBL" id="TWT64305.1"/>
    </source>
</evidence>
<evidence type="ECO:0000259" key="6">
    <source>
        <dbReference type="PROSITE" id="PS51007"/>
    </source>
</evidence>
<dbReference type="RefSeq" id="WP_146506027.1">
    <property type="nucleotide sequence ID" value="NZ_SJPG01000001.1"/>
</dbReference>
<feature type="domain" description="Cytochrome c" evidence="6">
    <location>
        <begin position="876"/>
        <end position="1008"/>
    </location>
</feature>